<proteinExistence type="predicted"/>
<keyword evidence="1" id="KW-0614">Plasmid</keyword>
<name>A0A2L1KQA2_ENTCL</name>
<dbReference type="EMBL" id="MF344583">
    <property type="protein sequence ID" value="AVE24686.1"/>
    <property type="molecule type" value="Genomic_DNA"/>
</dbReference>
<reference evidence="1" key="1">
    <citation type="submission" date="2017-06" db="EMBL/GenBank/DDBJ databases">
        <title>Complete sequence of pN1863-HI2.</title>
        <authorList>
            <person name="Jiang X."/>
            <person name="Feng J."/>
            <person name="Zeng L."/>
            <person name="Zhang D."/>
            <person name="Zhan Z."/>
            <person name="Zhao Y."/>
            <person name="Luo W."/>
            <person name="Zhou D."/>
        </authorList>
    </citation>
    <scope>NUCLEOTIDE SEQUENCE</scope>
    <source>
        <strain evidence="1">N1863</strain>
        <plasmid evidence="1">pN1863-HI2</plasmid>
    </source>
</reference>
<organism evidence="1">
    <name type="scientific">Enterobacter cloacae</name>
    <dbReference type="NCBI Taxonomy" id="550"/>
    <lineage>
        <taxon>Bacteria</taxon>
        <taxon>Pseudomonadati</taxon>
        <taxon>Pseudomonadota</taxon>
        <taxon>Gammaproteobacteria</taxon>
        <taxon>Enterobacterales</taxon>
        <taxon>Enterobacteriaceae</taxon>
        <taxon>Enterobacter</taxon>
        <taxon>Enterobacter cloacae complex</taxon>
    </lineage>
</organism>
<dbReference type="AlphaFoldDB" id="A0A2L1KQA2"/>
<protein>
    <submittedName>
        <fullName evidence="1">Uncharacterized protein</fullName>
    </submittedName>
</protein>
<evidence type="ECO:0000313" key="1">
    <source>
        <dbReference type="EMBL" id="AVE24686.1"/>
    </source>
</evidence>
<accession>A0A2L1KQA2</accession>
<geneLocation type="plasmid" evidence="1">
    <name>pN1863-HI2</name>
</geneLocation>
<sequence length="44" mass="5196">MNNCHNIDDWLSFSEEPSARQSFSRFETIKPENISRRNIAVKNI</sequence>